<keyword evidence="3" id="KW-1185">Reference proteome</keyword>
<evidence type="ECO:0000313" key="3">
    <source>
        <dbReference type="Proteomes" id="UP001235343"/>
    </source>
</evidence>
<feature type="transmembrane region" description="Helical" evidence="1">
    <location>
        <begin position="12"/>
        <end position="33"/>
    </location>
</feature>
<dbReference type="RefSeq" id="WP_285933660.1">
    <property type="nucleotide sequence ID" value="NZ_JASTZU010000058.1"/>
</dbReference>
<sequence>MKITIKYLEQLYILCLVVVSLLLVLSIFVDIFSPFEQITAIDFRYAGIAVAILSLIVAIVSRILNKLSK</sequence>
<comment type="caution">
    <text evidence="2">The sequence shown here is derived from an EMBL/GenBank/DDBJ whole genome shotgun (WGS) entry which is preliminary data.</text>
</comment>
<evidence type="ECO:0000256" key="1">
    <source>
        <dbReference type="SAM" id="Phobius"/>
    </source>
</evidence>
<keyword evidence="1" id="KW-0812">Transmembrane</keyword>
<keyword evidence="1" id="KW-0472">Membrane</keyword>
<gene>
    <name evidence="2" type="ORF">QQS35_18270</name>
</gene>
<protein>
    <submittedName>
        <fullName evidence="2">Uncharacterized protein</fullName>
    </submittedName>
</protein>
<dbReference type="Proteomes" id="UP001235343">
    <property type="component" value="Unassembled WGS sequence"/>
</dbReference>
<dbReference type="EMBL" id="JASTZU010000058">
    <property type="protein sequence ID" value="MDL4842387.1"/>
    <property type="molecule type" value="Genomic_DNA"/>
</dbReference>
<accession>A0ABT7L952</accession>
<evidence type="ECO:0000313" key="2">
    <source>
        <dbReference type="EMBL" id="MDL4842387.1"/>
    </source>
</evidence>
<reference evidence="2 3" key="1">
    <citation type="submission" date="2023-06" db="EMBL/GenBank/DDBJ databases">
        <title>Aquibacillus rhizosphaerae LR5S19.</title>
        <authorList>
            <person name="Sun J.-Q."/>
        </authorList>
    </citation>
    <scope>NUCLEOTIDE SEQUENCE [LARGE SCALE GENOMIC DNA]</scope>
    <source>
        <strain evidence="2 3">LR5S19</strain>
    </source>
</reference>
<proteinExistence type="predicted"/>
<name>A0ABT7L952_9BACI</name>
<keyword evidence="1" id="KW-1133">Transmembrane helix</keyword>
<organism evidence="2 3">
    <name type="scientific">Aquibacillus rhizosphaerae</name>
    <dbReference type="NCBI Taxonomy" id="3051431"/>
    <lineage>
        <taxon>Bacteria</taxon>
        <taxon>Bacillati</taxon>
        <taxon>Bacillota</taxon>
        <taxon>Bacilli</taxon>
        <taxon>Bacillales</taxon>
        <taxon>Bacillaceae</taxon>
        <taxon>Aquibacillus</taxon>
    </lineage>
</organism>
<feature type="transmembrane region" description="Helical" evidence="1">
    <location>
        <begin position="45"/>
        <end position="64"/>
    </location>
</feature>